<organism evidence="13 14">
    <name type="scientific">Tritrichomonas foetus</name>
    <dbReference type="NCBI Taxonomy" id="1144522"/>
    <lineage>
        <taxon>Eukaryota</taxon>
        <taxon>Metamonada</taxon>
        <taxon>Parabasalia</taxon>
        <taxon>Tritrichomonadida</taxon>
        <taxon>Tritrichomonadidae</taxon>
        <taxon>Tritrichomonas</taxon>
    </lineage>
</organism>
<protein>
    <submittedName>
        <fullName evidence="13">Uncharacterized protein</fullName>
    </submittedName>
</protein>
<evidence type="ECO:0000256" key="1">
    <source>
        <dbReference type="ARBA" id="ARBA00004127"/>
    </source>
</evidence>
<dbReference type="AlphaFoldDB" id="A0A1J4JYC9"/>
<keyword evidence="5 12" id="KW-0812">Transmembrane</keyword>
<feature type="transmembrane region" description="Helical" evidence="12">
    <location>
        <begin position="73"/>
        <end position="91"/>
    </location>
</feature>
<comment type="caution">
    <text evidence="13">The sequence shown here is derived from an EMBL/GenBank/DDBJ whole genome shotgun (WGS) entry which is preliminary data.</text>
</comment>
<keyword evidence="9" id="KW-0406">Ion transport</keyword>
<evidence type="ECO:0000256" key="2">
    <source>
        <dbReference type="ARBA" id="ARBA00005766"/>
    </source>
</evidence>
<feature type="transmembrane region" description="Helical" evidence="12">
    <location>
        <begin position="103"/>
        <end position="119"/>
    </location>
</feature>
<dbReference type="GeneID" id="94827973"/>
<dbReference type="EMBL" id="MLAK01000827">
    <property type="protein sequence ID" value="OHT03472.1"/>
    <property type="molecule type" value="Genomic_DNA"/>
</dbReference>
<dbReference type="VEuPathDB" id="TrichDB:TRFO_06735"/>
<dbReference type="InterPro" id="IPR007866">
    <property type="entry name" value="TRIC_channel"/>
</dbReference>
<keyword evidence="6" id="KW-0631">Potassium channel</keyword>
<accession>A0A1J4JYC9</accession>
<sequence length="291" mass="33812">MTTFNDIYSKSLDFFGNIFKTSYPEIEEFQPTDIAMWIKLVNKFPHMPYLFLIECVCACYFIRSFVKIHKPIFSLLFTLFVVSLTDNLSSIMRNRKLAVFENYLIAPFTLFFWILYNYFPFDLIYKLSKCISMLIFMLSGFVIGHNLTRGIDEAINLYPTSAVMVILTGILYGSCRHISIYVFARSTHQESRSAGPVIFGTTLGALSYYYFTDLGHISYNFWFDKEEMRFVVITSLTFIGIVHFILPDWVFAKVFSGVGKVIAYFVPYYGSTWIPYRRTPVQAPAQKVKTE</sequence>
<evidence type="ECO:0000256" key="10">
    <source>
        <dbReference type="ARBA" id="ARBA00023136"/>
    </source>
</evidence>
<evidence type="ECO:0000256" key="11">
    <source>
        <dbReference type="ARBA" id="ARBA00023303"/>
    </source>
</evidence>
<dbReference type="OrthoDB" id="195817at2759"/>
<dbReference type="GO" id="GO:0042802">
    <property type="term" value="F:identical protein binding"/>
    <property type="evidence" value="ECO:0007669"/>
    <property type="project" value="InterPro"/>
</dbReference>
<keyword evidence="11" id="KW-0407">Ion channel</keyword>
<name>A0A1J4JYC9_9EUKA</name>
<evidence type="ECO:0000256" key="12">
    <source>
        <dbReference type="SAM" id="Phobius"/>
    </source>
</evidence>
<feature type="transmembrane region" description="Helical" evidence="12">
    <location>
        <begin position="231"/>
        <end position="251"/>
    </location>
</feature>
<evidence type="ECO:0000256" key="3">
    <source>
        <dbReference type="ARBA" id="ARBA00022448"/>
    </source>
</evidence>
<feature type="transmembrane region" description="Helical" evidence="12">
    <location>
        <begin position="131"/>
        <end position="148"/>
    </location>
</feature>
<evidence type="ECO:0000256" key="8">
    <source>
        <dbReference type="ARBA" id="ARBA00022989"/>
    </source>
</evidence>
<evidence type="ECO:0000256" key="6">
    <source>
        <dbReference type="ARBA" id="ARBA00022826"/>
    </source>
</evidence>
<dbReference type="Pfam" id="PF05197">
    <property type="entry name" value="TRIC"/>
    <property type="match status" value="1"/>
</dbReference>
<dbReference type="Proteomes" id="UP000179807">
    <property type="component" value="Unassembled WGS sequence"/>
</dbReference>
<keyword evidence="10 12" id="KW-0472">Membrane</keyword>
<dbReference type="GO" id="GO:0012505">
    <property type="term" value="C:endomembrane system"/>
    <property type="evidence" value="ECO:0007669"/>
    <property type="project" value="UniProtKB-SubCell"/>
</dbReference>
<keyword evidence="3" id="KW-0813">Transport</keyword>
<reference evidence="13" key="1">
    <citation type="submission" date="2016-10" db="EMBL/GenBank/DDBJ databases">
        <authorList>
            <person name="Benchimol M."/>
            <person name="Almeida L.G."/>
            <person name="Vasconcelos A.T."/>
            <person name="Perreira-Neves A."/>
            <person name="Rosa I.A."/>
            <person name="Tasca T."/>
            <person name="Bogo M.R."/>
            <person name="de Souza W."/>
        </authorList>
    </citation>
    <scope>NUCLEOTIDE SEQUENCE [LARGE SCALE GENOMIC DNA]</scope>
    <source>
        <strain evidence="13">K</strain>
    </source>
</reference>
<evidence type="ECO:0000256" key="7">
    <source>
        <dbReference type="ARBA" id="ARBA00022958"/>
    </source>
</evidence>
<feature type="transmembrane region" description="Helical" evidence="12">
    <location>
        <begin position="154"/>
        <end position="173"/>
    </location>
</feature>
<keyword evidence="8 12" id="KW-1133">Transmembrane helix</keyword>
<dbReference type="GO" id="GO:0005267">
    <property type="term" value="F:potassium channel activity"/>
    <property type="evidence" value="ECO:0007669"/>
    <property type="project" value="UniProtKB-KW"/>
</dbReference>
<proteinExistence type="inferred from homology"/>
<keyword evidence="14" id="KW-1185">Reference proteome</keyword>
<keyword evidence="7" id="KW-0630">Potassium</keyword>
<gene>
    <name evidence="13" type="ORF">TRFO_06735</name>
</gene>
<feature type="transmembrane region" description="Helical" evidence="12">
    <location>
        <begin position="46"/>
        <end position="66"/>
    </location>
</feature>
<evidence type="ECO:0000313" key="13">
    <source>
        <dbReference type="EMBL" id="OHT03472.1"/>
    </source>
</evidence>
<dbReference type="GO" id="GO:0016020">
    <property type="term" value="C:membrane"/>
    <property type="evidence" value="ECO:0007669"/>
    <property type="project" value="InterPro"/>
</dbReference>
<evidence type="ECO:0000256" key="4">
    <source>
        <dbReference type="ARBA" id="ARBA00022538"/>
    </source>
</evidence>
<comment type="similarity">
    <text evidence="2">Belongs to the TMEM38 family.</text>
</comment>
<evidence type="ECO:0000256" key="5">
    <source>
        <dbReference type="ARBA" id="ARBA00022692"/>
    </source>
</evidence>
<keyword evidence="4" id="KW-0633">Potassium transport</keyword>
<feature type="transmembrane region" description="Helical" evidence="12">
    <location>
        <begin position="194"/>
        <end position="211"/>
    </location>
</feature>
<evidence type="ECO:0000313" key="14">
    <source>
        <dbReference type="Proteomes" id="UP000179807"/>
    </source>
</evidence>
<evidence type="ECO:0000256" key="9">
    <source>
        <dbReference type="ARBA" id="ARBA00023065"/>
    </source>
</evidence>
<comment type="subcellular location">
    <subcellularLocation>
        <location evidence="1">Endomembrane system</location>
        <topology evidence="1">Multi-pass membrane protein</topology>
    </subcellularLocation>
</comment>
<dbReference type="RefSeq" id="XP_068356608.1">
    <property type="nucleotide sequence ID" value="XM_068493269.1"/>
</dbReference>